<dbReference type="Pfam" id="PF05960">
    <property type="entry name" value="DUF885"/>
    <property type="match status" value="1"/>
</dbReference>
<evidence type="ECO:0000313" key="3">
    <source>
        <dbReference type="Proteomes" id="UP001163981"/>
    </source>
</evidence>
<keyword evidence="3" id="KW-1185">Reference proteome</keyword>
<protein>
    <submittedName>
        <fullName evidence="2">DUF885 domain-containing protein</fullName>
    </submittedName>
</protein>
<feature type="chain" id="PRO_5046880200" evidence="1">
    <location>
        <begin position="21"/>
        <end position="610"/>
    </location>
</feature>
<dbReference type="PANTHER" id="PTHR33361:SF16">
    <property type="entry name" value="DUF885 DOMAIN-CONTAINING PROTEIN"/>
    <property type="match status" value="1"/>
</dbReference>
<sequence>MRIKSFKILLSLLIFTGFSACRNTSGEAEITSEEIQQETAQLNAFFEEEFQKDLADSPMLQTRLGIKTNYDAWDDFSHLRYAEDLKKAKKRLAFLEDEINPEALEGQAALSYKLYRQQLENEIEDYDFRLYNYPVNQMFGVHVQLPAFLINMHKIDSVSDARAYIARLNKFPSVMEDVIKGLELREMNQIMPPAFVFAHTVEASQNLLKGRPFEKSAEASTLLEDFRSKVEKLEVSESQKDELILKAQQALLTSMKPAYENLIAKLKDQQQRATADHGAWKFPKGKAFYENALKRTTTTNLSAEEIHEIGLSEVARIHKEMEDIMKQVGFDGSLKDFFQFMREDGQFYYENSEEGRQQYLTEAKAVINRMKARLDELFLTQPEADIVVKAVEPFREKSAGKAFYQQPAIDGSRPGTYYANLYDMEAMPTYQMEALAFHEGIPGHHMQLAIAQELDSLPMFRKIGGYGAYIEGWGLYSELVPKEIGFYEDPYSDFGRLAMELWRSIRLVVDTGIHAKKWTRDEAIDYYVENSPNAESDAVKMVERHIVMPGQATAYKIGMNKILELREYAKKELGDEFNIREFHDVVLTNGSVPLNILEELVVEWVKNKQA</sequence>
<feature type="signal peptide" evidence="1">
    <location>
        <begin position="1"/>
        <end position="20"/>
    </location>
</feature>
<organism evidence="2 3">
    <name type="scientific">Salinimicrobium tongyeongense</name>
    <dbReference type="NCBI Taxonomy" id="2809707"/>
    <lineage>
        <taxon>Bacteria</taxon>
        <taxon>Pseudomonadati</taxon>
        <taxon>Bacteroidota</taxon>
        <taxon>Flavobacteriia</taxon>
        <taxon>Flavobacteriales</taxon>
        <taxon>Flavobacteriaceae</taxon>
        <taxon>Salinimicrobium</taxon>
    </lineage>
</organism>
<evidence type="ECO:0000256" key="1">
    <source>
        <dbReference type="SAM" id="SignalP"/>
    </source>
</evidence>
<dbReference type="PANTHER" id="PTHR33361">
    <property type="entry name" value="GLR0591 PROTEIN"/>
    <property type="match status" value="1"/>
</dbReference>
<dbReference type="RefSeq" id="WP_265163008.1">
    <property type="nucleotide sequence ID" value="NZ_CP069620.1"/>
</dbReference>
<keyword evidence="1" id="KW-0732">Signal</keyword>
<proteinExistence type="predicted"/>
<dbReference type="InterPro" id="IPR010281">
    <property type="entry name" value="DUF885"/>
</dbReference>
<name>A0ABY6NP54_9FLAO</name>
<dbReference type="EMBL" id="CP069620">
    <property type="protein sequence ID" value="UZH54675.1"/>
    <property type="molecule type" value="Genomic_DNA"/>
</dbReference>
<evidence type="ECO:0000313" key="2">
    <source>
        <dbReference type="EMBL" id="UZH54675.1"/>
    </source>
</evidence>
<dbReference type="PROSITE" id="PS51257">
    <property type="entry name" value="PROKAR_LIPOPROTEIN"/>
    <property type="match status" value="1"/>
</dbReference>
<gene>
    <name evidence="2" type="ORF">JRG66_11940</name>
</gene>
<dbReference type="Proteomes" id="UP001163981">
    <property type="component" value="Chromosome"/>
</dbReference>
<reference evidence="2" key="1">
    <citation type="submission" date="2021-02" db="EMBL/GenBank/DDBJ databases">
        <title>Salinimicrobium sp. nov. isolated from seawater in Tongyeong, Republic of Korea.</title>
        <authorList>
            <person name="Lee S.-J."/>
        </authorList>
    </citation>
    <scope>NUCLEOTIDE SEQUENCE</scope>
    <source>
        <strain evidence="2">HN-2-9-2</strain>
    </source>
</reference>
<accession>A0ABY6NP54</accession>